<dbReference type="InterPro" id="IPR005158">
    <property type="entry name" value="BTAD"/>
</dbReference>
<dbReference type="InterPro" id="IPR011990">
    <property type="entry name" value="TPR-like_helical_dom_sf"/>
</dbReference>
<reference evidence="8" key="1">
    <citation type="journal article" date="2019" name="Int. J. Syst. Evol. Microbiol.">
        <title>The Global Catalogue of Microorganisms (GCM) 10K type strain sequencing project: providing services to taxonomists for standard genome sequencing and annotation.</title>
        <authorList>
            <consortium name="The Broad Institute Genomics Platform"/>
            <consortium name="The Broad Institute Genome Sequencing Center for Infectious Disease"/>
            <person name="Wu L."/>
            <person name="Ma J."/>
        </authorList>
    </citation>
    <scope>NUCLEOTIDE SEQUENCE [LARGE SCALE GENOMIC DNA]</scope>
    <source>
        <strain evidence="8">JCM 12165</strain>
    </source>
</reference>
<dbReference type="InterPro" id="IPR016032">
    <property type="entry name" value="Sig_transdc_resp-reg_C-effctor"/>
</dbReference>
<dbReference type="InterPro" id="IPR036388">
    <property type="entry name" value="WH-like_DNA-bd_sf"/>
</dbReference>
<keyword evidence="2" id="KW-0805">Transcription regulation</keyword>
<dbReference type="Pfam" id="PF03704">
    <property type="entry name" value="BTAD"/>
    <property type="match status" value="1"/>
</dbReference>
<dbReference type="RefSeq" id="WP_343974326.1">
    <property type="nucleotide sequence ID" value="NZ_BAAAJG010000007.1"/>
</dbReference>
<dbReference type="PANTHER" id="PTHR35807">
    <property type="entry name" value="TRANSCRIPTIONAL REGULATOR REDD-RELATED"/>
    <property type="match status" value="1"/>
</dbReference>
<evidence type="ECO:0000256" key="5">
    <source>
        <dbReference type="PROSITE-ProRule" id="PRU01091"/>
    </source>
</evidence>
<dbReference type="Proteomes" id="UP001597145">
    <property type="component" value="Unassembled WGS sequence"/>
</dbReference>
<dbReference type="Gene3D" id="1.10.10.10">
    <property type="entry name" value="Winged helix-like DNA-binding domain superfamily/Winged helix DNA-binding domain"/>
    <property type="match status" value="1"/>
</dbReference>
<organism evidence="7 8">
    <name type="scientific">Pseudonocardia aurantiaca</name>
    <dbReference type="NCBI Taxonomy" id="75290"/>
    <lineage>
        <taxon>Bacteria</taxon>
        <taxon>Bacillati</taxon>
        <taxon>Actinomycetota</taxon>
        <taxon>Actinomycetes</taxon>
        <taxon>Pseudonocardiales</taxon>
        <taxon>Pseudonocardiaceae</taxon>
        <taxon>Pseudonocardia</taxon>
    </lineage>
</organism>
<evidence type="ECO:0000313" key="8">
    <source>
        <dbReference type="Proteomes" id="UP001597145"/>
    </source>
</evidence>
<proteinExistence type="inferred from homology"/>
<sequence length="256" mass="28169">MTTYHVLGPLAVRDGGTDHTPRGPKIGKVLALLLLRAGEVVSVRTLAEELWDERPPRTAVTTIRTHVYHLRKALDATEDGAGALRTEPTGYRLSHLPGPFDAHHFTRATDRGHALLRRDSPAEAATVLRTALGMWRGSALAGIDPGPVLTRHVEHLEELRVRALELRIEADMALGRHRQLVPELRGLVAAHPLNEWFHARLIDALHRSGRRSDALRAYGAVRGLLDRELGLEPSADLQRVQQEVLTSGRTPVVAAS</sequence>
<dbReference type="SMART" id="SM01043">
    <property type="entry name" value="BTAD"/>
    <property type="match status" value="1"/>
</dbReference>
<name>A0ABW4FN82_9PSEU</name>
<dbReference type="InterPro" id="IPR051677">
    <property type="entry name" value="AfsR-DnrI-RedD_regulator"/>
</dbReference>
<protein>
    <submittedName>
        <fullName evidence="7">AfsR/SARP family transcriptional regulator</fullName>
    </submittedName>
</protein>
<evidence type="ECO:0000313" key="7">
    <source>
        <dbReference type="EMBL" id="MFD1531872.1"/>
    </source>
</evidence>
<evidence type="ECO:0000256" key="1">
    <source>
        <dbReference type="ARBA" id="ARBA00005820"/>
    </source>
</evidence>
<dbReference type="PROSITE" id="PS51755">
    <property type="entry name" value="OMPR_PHOB"/>
    <property type="match status" value="1"/>
</dbReference>
<dbReference type="SUPFAM" id="SSF46894">
    <property type="entry name" value="C-terminal effector domain of the bipartite response regulators"/>
    <property type="match status" value="1"/>
</dbReference>
<keyword evidence="3 5" id="KW-0238">DNA-binding</keyword>
<evidence type="ECO:0000256" key="4">
    <source>
        <dbReference type="ARBA" id="ARBA00023163"/>
    </source>
</evidence>
<keyword evidence="8" id="KW-1185">Reference proteome</keyword>
<dbReference type="Gene3D" id="1.25.40.10">
    <property type="entry name" value="Tetratricopeptide repeat domain"/>
    <property type="match status" value="1"/>
</dbReference>
<dbReference type="SUPFAM" id="SSF48452">
    <property type="entry name" value="TPR-like"/>
    <property type="match status" value="1"/>
</dbReference>
<evidence type="ECO:0000256" key="3">
    <source>
        <dbReference type="ARBA" id="ARBA00023125"/>
    </source>
</evidence>
<dbReference type="SMART" id="SM00862">
    <property type="entry name" value="Trans_reg_C"/>
    <property type="match status" value="1"/>
</dbReference>
<evidence type="ECO:0000259" key="6">
    <source>
        <dbReference type="PROSITE" id="PS51755"/>
    </source>
</evidence>
<feature type="domain" description="OmpR/PhoB-type" evidence="6">
    <location>
        <begin position="1"/>
        <end position="95"/>
    </location>
</feature>
<evidence type="ECO:0000256" key="2">
    <source>
        <dbReference type="ARBA" id="ARBA00023015"/>
    </source>
</evidence>
<feature type="DNA-binding region" description="OmpR/PhoB-type" evidence="5">
    <location>
        <begin position="1"/>
        <end position="95"/>
    </location>
</feature>
<comment type="similarity">
    <text evidence="1">Belongs to the AfsR/DnrI/RedD regulatory family.</text>
</comment>
<accession>A0ABW4FN82</accession>
<dbReference type="Pfam" id="PF00486">
    <property type="entry name" value="Trans_reg_C"/>
    <property type="match status" value="1"/>
</dbReference>
<dbReference type="PANTHER" id="PTHR35807:SF1">
    <property type="entry name" value="TRANSCRIPTIONAL REGULATOR REDD"/>
    <property type="match status" value="1"/>
</dbReference>
<dbReference type="EMBL" id="JBHUCP010000016">
    <property type="protein sequence ID" value="MFD1531872.1"/>
    <property type="molecule type" value="Genomic_DNA"/>
</dbReference>
<comment type="caution">
    <text evidence="7">The sequence shown here is derived from an EMBL/GenBank/DDBJ whole genome shotgun (WGS) entry which is preliminary data.</text>
</comment>
<dbReference type="InterPro" id="IPR001867">
    <property type="entry name" value="OmpR/PhoB-type_DNA-bd"/>
</dbReference>
<gene>
    <name evidence="7" type="ORF">ACFSCY_20780</name>
</gene>
<keyword evidence="4" id="KW-0804">Transcription</keyword>
<dbReference type="CDD" id="cd15831">
    <property type="entry name" value="BTAD"/>
    <property type="match status" value="1"/>
</dbReference>